<evidence type="ECO:0000313" key="1">
    <source>
        <dbReference type="EMBL" id="MBX08790.1"/>
    </source>
</evidence>
<name>A0A2P2KST8_RHIMU</name>
<proteinExistence type="predicted"/>
<dbReference type="AlphaFoldDB" id="A0A2P2KST8"/>
<protein>
    <submittedName>
        <fullName evidence="1">Uncharacterized protein</fullName>
    </submittedName>
</protein>
<dbReference type="EMBL" id="GGEC01028306">
    <property type="protein sequence ID" value="MBX08790.1"/>
    <property type="molecule type" value="Transcribed_RNA"/>
</dbReference>
<sequence>MQICISLRERAYRLENRKKVRKGKSFYNLCFKLRKNPDL</sequence>
<reference evidence="1" key="1">
    <citation type="submission" date="2018-02" db="EMBL/GenBank/DDBJ databases">
        <title>Rhizophora mucronata_Transcriptome.</title>
        <authorList>
            <person name="Meera S.P."/>
            <person name="Sreeshan A."/>
            <person name="Augustine A."/>
        </authorList>
    </citation>
    <scope>NUCLEOTIDE SEQUENCE</scope>
    <source>
        <tissue evidence="1">Leaf</tissue>
    </source>
</reference>
<accession>A0A2P2KST8</accession>
<organism evidence="1">
    <name type="scientific">Rhizophora mucronata</name>
    <name type="common">Asiatic mangrove</name>
    <dbReference type="NCBI Taxonomy" id="61149"/>
    <lineage>
        <taxon>Eukaryota</taxon>
        <taxon>Viridiplantae</taxon>
        <taxon>Streptophyta</taxon>
        <taxon>Embryophyta</taxon>
        <taxon>Tracheophyta</taxon>
        <taxon>Spermatophyta</taxon>
        <taxon>Magnoliopsida</taxon>
        <taxon>eudicotyledons</taxon>
        <taxon>Gunneridae</taxon>
        <taxon>Pentapetalae</taxon>
        <taxon>rosids</taxon>
        <taxon>fabids</taxon>
        <taxon>Malpighiales</taxon>
        <taxon>Rhizophoraceae</taxon>
        <taxon>Rhizophora</taxon>
    </lineage>
</organism>